<dbReference type="InterPro" id="IPR000719">
    <property type="entry name" value="Prot_kinase_dom"/>
</dbReference>
<dbReference type="InterPro" id="IPR011009">
    <property type="entry name" value="Kinase-like_dom_sf"/>
</dbReference>
<gene>
    <name evidence="2" type="ORF">IEQ34_017531</name>
</gene>
<name>A0AAV7GAE8_DENCH</name>
<dbReference type="GO" id="GO:0016020">
    <property type="term" value="C:membrane"/>
    <property type="evidence" value="ECO:0007669"/>
    <property type="project" value="TreeGrafter"/>
</dbReference>
<evidence type="ECO:0000259" key="1">
    <source>
        <dbReference type="PROSITE" id="PS50011"/>
    </source>
</evidence>
<evidence type="ECO:0000313" key="3">
    <source>
        <dbReference type="Proteomes" id="UP000775213"/>
    </source>
</evidence>
<dbReference type="AlphaFoldDB" id="A0AAV7GAE8"/>
<reference evidence="2 3" key="1">
    <citation type="journal article" date="2021" name="Hortic Res">
        <title>Chromosome-scale assembly of the Dendrobium chrysotoxum genome enhances the understanding of orchid evolution.</title>
        <authorList>
            <person name="Zhang Y."/>
            <person name="Zhang G.Q."/>
            <person name="Zhang D."/>
            <person name="Liu X.D."/>
            <person name="Xu X.Y."/>
            <person name="Sun W.H."/>
            <person name="Yu X."/>
            <person name="Zhu X."/>
            <person name="Wang Z.W."/>
            <person name="Zhao X."/>
            <person name="Zhong W.Y."/>
            <person name="Chen H."/>
            <person name="Yin W.L."/>
            <person name="Huang T."/>
            <person name="Niu S.C."/>
            <person name="Liu Z.J."/>
        </authorList>
    </citation>
    <scope>NUCLEOTIDE SEQUENCE [LARGE SCALE GENOMIC DNA]</scope>
    <source>
        <strain evidence="2">Lindl</strain>
    </source>
</reference>
<feature type="domain" description="Protein kinase" evidence="1">
    <location>
        <begin position="1"/>
        <end position="99"/>
    </location>
</feature>
<keyword evidence="3" id="KW-1185">Reference proteome</keyword>
<dbReference type="SUPFAM" id="SSF56112">
    <property type="entry name" value="Protein kinase-like (PK-like)"/>
    <property type="match status" value="1"/>
</dbReference>
<comment type="caution">
    <text evidence="2">The sequence shown here is derived from an EMBL/GenBank/DDBJ whole genome shotgun (WGS) entry which is preliminary data.</text>
</comment>
<accession>A0AAV7GAE8</accession>
<protein>
    <recommendedName>
        <fullName evidence="1">Protein kinase domain-containing protein</fullName>
    </recommendedName>
</protein>
<dbReference type="EMBL" id="JAGFBR010000016">
    <property type="protein sequence ID" value="KAH0453207.1"/>
    <property type="molecule type" value="Genomic_DNA"/>
</dbReference>
<dbReference type="PANTHER" id="PTHR48055:SF46">
    <property type="entry name" value="LEUCINE-RICH REPEAT SERINE_THREONINE-PROTEIN KINASE 1"/>
    <property type="match status" value="1"/>
</dbReference>
<dbReference type="GO" id="GO:0004672">
    <property type="term" value="F:protein kinase activity"/>
    <property type="evidence" value="ECO:0007669"/>
    <property type="project" value="InterPro"/>
</dbReference>
<dbReference type="Proteomes" id="UP000775213">
    <property type="component" value="Unassembled WGS sequence"/>
</dbReference>
<dbReference type="Pfam" id="PF07714">
    <property type="entry name" value="PK_Tyr_Ser-Thr"/>
    <property type="match status" value="1"/>
</dbReference>
<dbReference type="InterPro" id="IPR051564">
    <property type="entry name" value="LRR_receptor-like_kinase"/>
</dbReference>
<organism evidence="2 3">
    <name type="scientific">Dendrobium chrysotoxum</name>
    <name type="common">Orchid</name>
    <dbReference type="NCBI Taxonomy" id="161865"/>
    <lineage>
        <taxon>Eukaryota</taxon>
        <taxon>Viridiplantae</taxon>
        <taxon>Streptophyta</taxon>
        <taxon>Embryophyta</taxon>
        <taxon>Tracheophyta</taxon>
        <taxon>Spermatophyta</taxon>
        <taxon>Magnoliopsida</taxon>
        <taxon>Liliopsida</taxon>
        <taxon>Asparagales</taxon>
        <taxon>Orchidaceae</taxon>
        <taxon>Epidendroideae</taxon>
        <taxon>Malaxideae</taxon>
        <taxon>Dendrobiinae</taxon>
        <taxon>Dendrobium</taxon>
    </lineage>
</organism>
<dbReference type="InterPro" id="IPR001245">
    <property type="entry name" value="Ser-Thr/Tyr_kinase_cat_dom"/>
</dbReference>
<evidence type="ECO:0000313" key="2">
    <source>
        <dbReference type="EMBL" id="KAH0453207.1"/>
    </source>
</evidence>
<dbReference type="PANTHER" id="PTHR48055">
    <property type="entry name" value="LEUCINE-RICH REPEAT RECEPTOR PROTEIN KINASE EMS1"/>
    <property type="match status" value="1"/>
</dbReference>
<proteinExistence type="predicted"/>
<sequence>MLELLSRLNEKSDVYSYGIVLLELLTGKKAVDEECNLHQLIISKAANDAVMETVEPEISATCGDLGPVKKVFQLALLCTKKQPSDRPTMHEVVRLLNFLAKPTFLHQRSSYFLHLHFHRQYQAT</sequence>
<dbReference type="Gene3D" id="1.10.510.10">
    <property type="entry name" value="Transferase(Phosphotransferase) domain 1"/>
    <property type="match status" value="1"/>
</dbReference>
<dbReference type="PROSITE" id="PS50011">
    <property type="entry name" value="PROTEIN_KINASE_DOM"/>
    <property type="match status" value="1"/>
</dbReference>
<dbReference type="GO" id="GO:0005524">
    <property type="term" value="F:ATP binding"/>
    <property type="evidence" value="ECO:0007669"/>
    <property type="project" value="InterPro"/>
</dbReference>